<dbReference type="PATRIC" id="fig|1462.6.peg.163"/>
<evidence type="ECO:0000313" key="2">
    <source>
        <dbReference type="Proteomes" id="UP000032522"/>
    </source>
</evidence>
<comment type="caution">
    <text evidence="1">The sequence shown here is derived from an EMBL/GenBank/DDBJ whole genome shotgun (WGS) entry which is preliminary data.</text>
</comment>
<dbReference type="AlphaFoldDB" id="A0A0D8BTX5"/>
<evidence type="ECO:0000313" key="1">
    <source>
        <dbReference type="EMBL" id="KJE27439.1"/>
    </source>
</evidence>
<accession>A0A0D8BTX5</accession>
<dbReference type="Gene3D" id="2.160.20.110">
    <property type="match status" value="1"/>
</dbReference>
<dbReference type="EMBL" id="JYBP01000003">
    <property type="protein sequence ID" value="KJE27439.1"/>
    <property type="molecule type" value="Genomic_DNA"/>
</dbReference>
<organism evidence="1 2">
    <name type="scientific">Geobacillus kaustophilus</name>
    <dbReference type="NCBI Taxonomy" id="1462"/>
    <lineage>
        <taxon>Bacteria</taxon>
        <taxon>Bacillati</taxon>
        <taxon>Bacillota</taxon>
        <taxon>Bacilli</taxon>
        <taxon>Bacillales</taxon>
        <taxon>Anoxybacillaceae</taxon>
        <taxon>Geobacillus</taxon>
        <taxon>Geobacillus thermoleovorans group</taxon>
    </lineage>
</organism>
<dbReference type="Proteomes" id="UP000032522">
    <property type="component" value="Unassembled WGS sequence"/>
</dbReference>
<name>A0A0D8BTX5_GEOKU</name>
<gene>
    <name evidence="1" type="ORF">LG52_76</name>
</gene>
<proteinExistence type="predicted"/>
<reference evidence="1 2" key="1">
    <citation type="submission" date="2015-01" db="EMBL/GenBank/DDBJ databases">
        <authorList>
            <person name="Filippidou S."/>
            <person name="Jeanneret N."/>
            <person name="Russel-Delif L."/>
            <person name="Junier T."/>
            <person name="Wunderlin T."/>
            <person name="Molina V."/>
            <person name="Johnson S.L."/>
            <person name="Davenport K.W."/>
            <person name="Chain P.S."/>
            <person name="Dorador C."/>
            <person name="Junier P."/>
        </authorList>
    </citation>
    <scope>NUCLEOTIDE SEQUENCE [LARGE SCALE GENOMIC DNA]</scope>
    <source>
        <strain evidence="1 2">Et7/4</strain>
    </source>
</reference>
<sequence>MIIMRGAGTQENPFIIETSADLQAIQNNLSAYYELANDIDMKGVTWTPIASDPTNRFTGVIDGKGHKILNFTINDTTKDQQAFIIWTNAGATFKNIAFENAYVKGRNYNSVFVARPFMTVFENCYIQGRIEGTSYNAAFSYASSSTTYRNCFVDVTVSGSYAGAFVSVDNSKSFFERCYSNANVPFIQKPNTNSGYQTTYSYCYFNKTKYNGTNQNGLNGLTDTQMKQQSSFAGWDFTNVWYMPQNDYPKLQVFLGIKKQTINLQSYINPIQSDITKTNKSTKQIQSFTDNLQSLTLSKRVKKYLLSTYTLSITTSVQKSNRTVRSVTQQVTSYMNPIDSIIERKTKTFKQLLSYIDNIHSNVNVIVLIQNKIVNGYVSVLENPSSSYCIEHNSNTYTIENPSSVEVI</sequence>
<protein>
    <submittedName>
        <fullName evidence="1">Uncharacterized protein</fullName>
    </submittedName>
</protein>